<dbReference type="EMBL" id="JANPWB010000008">
    <property type="protein sequence ID" value="KAJ1159665.1"/>
    <property type="molecule type" value="Genomic_DNA"/>
</dbReference>
<reference evidence="2" key="1">
    <citation type="journal article" date="2022" name="bioRxiv">
        <title>Sequencing and chromosome-scale assembly of the giantPleurodeles waltlgenome.</title>
        <authorList>
            <person name="Brown T."/>
            <person name="Elewa A."/>
            <person name="Iarovenko S."/>
            <person name="Subramanian E."/>
            <person name="Araus A.J."/>
            <person name="Petzold A."/>
            <person name="Susuki M."/>
            <person name="Suzuki K.-i.T."/>
            <person name="Hayashi T."/>
            <person name="Toyoda A."/>
            <person name="Oliveira C."/>
            <person name="Osipova E."/>
            <person name="Leigh N.D."/>
            <person name="Simon A."/>
            <person name="Yun M.H."/>
        </authorList>
    </citation>
    <scope>NUCLEOTIDE SEQUENCE</scope>
    <source>
        <strain evidence="2">20211129_DDA</strain>
        <tissue evidence="2">Liver</tissue>
    </source>
</reference>
<protein>
    <submittedName>
        <fullName evidence="2">Uncharacterized protein</fullName>
    </submittedName>
</protein>
<gene>
    <name evidence="2" type="ORF">NDU88_000170</name>
</gene>
<keyword evidence="3" id="KW-1185">Reference proteome</keyword>
<dbReference type="Proteomes" id="UP001066276">
    <property type="component" value="Chromosome 4_2"/>
</dbReference>
<sequence>MRCSCLDHAHNHVARRPCPENKKDWFQLKKKQKEGLHSGAQFAAPERAVYSFLRDYERKEYAKKKKSNDGARRHRRARHSDIQEGDVVLIRERFPGNKFHLPFEDKPWIVISHQGSTIVAKRGPEQVGGTYHGSRGSKLREKYRTSVQNMIPQ</sequence>
<feature type="region of interest" description="Disordered" evidence="1">
    <location>
        <begin position="61"/>
        <end position="84"/>
    </location>
</feature>
<accession>A0AAV7S8S4</accession>
<organism evidence="2 3">
    <name type="scientific">Pleurodeles waltl</name>
    <name type="common">Iberian ribbed newt</name>
    <dbReference type="NCBI Taxonomy" id="8319"/>
    <lineage>
        <taxon>Eukaryota</taxon>
        <taxon>Metazoa</taxon>
        <taxon>Chordata</taxon>
        <taxon>Craniata</taxon>
        <taxon>Vertebrata</taxon>
        <taxon>Euteleostomi</taxon>
        <taxon>Amphibia</taxon>
        <taxon>Batrachia</taxon>
        <taxon>Caudata</taxon>
        <taxon>Salamandroidea</taxon>
        <taxon>Salamandridae</taxon>
        <taxon>Pleurodelinae</taxon>
        <taxon>Pleurodeles</taxon>
    </lineage>
</organism>
<proteinExistence type="predicted"/>
<evidence type="ECO:0000313" key="3">
    <source>
        <dbReference type="Proteomes" id="UP001066276"/>
    </source>
</evidence>
<feature type="compositionally biased region" description="Basic residues" evidence="1">
    <location>
        <begin position="61"/>
        <end position="78"/>
    </location>
</feature>
<evidence type="ECO:0000256" key="1">
    <source>
        <dbReference type="SAM" id="MobiDB-lite"/>
    </source>
</evidence>
<name>A0AAV7S8S4_PLEWA</name>
<dbReference type="AlphaFoldDB" id="A0AAV7S8S4"/>
<feature type="region of interest" description="Disordered" evidence="1">
    <location>
        <begin position="124"/>
        <end position="153"/>
    </location>
</feature>
<comment type="caution">
    <text evidence="2">The sequence shown here is derived from an EMBL/GenBank/DDBJ whole genome shotgun (WGS) entry which is preliminary data.</text>
</comment>
<evidence type="ECO:0000313" key="2">
    <source>
        <dbReference type="EMBL" id="KAJ1159665.1"/>
    </source>
</evidence>